<comment type="pathway">
    <text evidence="1">One-carbon metabolism; tetrahydrofolate interconversion.</text>
</comment>
<dbReference type="InterPro" id="IPR036291">
    <property type="entry name" value="NAD(P)-bd_dom_sf"/>
</dbReference>
<evidence type="ECO:0000256" key="3">
    <source>
        <dbReference type="ARBA" id="ARBA00022801"/>
    </source>
</evidence>
<evidence type="ECO:0000256" key="2">
    <source>
        <dbReference type="ARBA" id="ARBA00022563"/>
    </source>
</evidence>
<evidence type="ECO:0000256" key="5">
    <source>
        <dbReference type="ARBA" id="ARBA00023002"/>
    </source>
</evidence>
<keyword evidence="2" id="KW-0554">One-carbon metabolism</keyword>
<dbReference type="GO" id="GO:0016787">
    <property type="term" value="F:hydrolase activity"/>
    <property type="evidence" value="ECO:0007669"/>
    <property type="project" value="UniProtKB-KW"/>
</dbReference>
<keyword evidence="6" id="KW-0511">Multifunctional enzyme</keyword>
<dbReference type="PANTHER" id="PTHR48099:SF5">
    <property type="entry name" value="C-1-TETRAHYDROFOLATE SYNTHASE, CYTOPLASMIC"/>
    <property type="match status" value="1"/>
</dbReference>
<dbReference type="Pfam" id="PF00763">
    <property type="entry name" value="THF_DHG_CYH"/>
    <property type="match status" value="1"/>
</dbReference>
<dbReference type="InterPro" id="IPR020631">
    <property type="entry name" value="THF_DH/CycHdrlase_NAD-bd_dom"/>
</dbReference>
<dbReference type="GO" id="GO:0006730">
    <property type="term" value="P:one-carbon metabolic process"/>
    <property type="evidence" value="ECO:0007669"/>
    <property type="project" value="UniProtKB-KW"/>
</dbReference>
<keyword evidence="3" id="KW-0378">Hydrolase</keyword>
<evidence type="ECO:0000256" key="4">
    <source>
        <dbReference type="ARBA" id="ARBA00022857"/>
    </source>
</evidence>
<keyword evidence="10" id="KW-1185">Reference proteome</keyword>
<dbReference type="InterPro" id="IPR046346">
    <property type="entry name" value="Aminoacid_DH-like_N_sf"/>
</dbReference>
<dbReference type="InterPro" id="IPR000672">
    <property type="entry name" value="THF_DH/CycHdrlase"/>
</dbReference>
<dbReference type="Gene3D" id="3.40.50.720">
    <property type="entry name" value="NAD(P)-binding Rossmann-like Domain"/>
    <property type="match status" value="1"/>
</dbReference>
<organism evidence="9 10">
    <name type="scientific">Cichlidogyrus casuarinus</name>
    <dbReference type="NCBI Taxonomy" id="1844966"/>
    <lineage>
        <taxon>Eukaryota</taxon>
        <taxon>Metazoa</taxon>
        <taxon>Spiralia</taxon>
        <taxon>Lophotrochozoa</taxon>
        <taxon>Platyhelminthes</taxon>
        <taxon>Monogenea</taxon>
        <taxon>Monopisthocotylea</taxon>
        <taxon>Dactylogyridea</taxon>
        <taxon>Ancyrocephalidae</taxon>
        <taxon>Cichlidogyrus</taxon>
    </lineage>
</organism>
<evidence type="ECO:0000256" key="6">
    <source>
        <dbReference type="ARBA" id="ARBA00023268"/>
    </source>
</evidence>
<dbReference type="Gene3D" id="3.40.50.10860">
    <property type="entry name" value="Leucine Dehydrogenase, chain A, domain 1"/>
    <property type="match status" value="1"/>
</dbReference>
<dbReference type="AlphaFoldDB" id="A0ABD2QGE3"/>
<evidence type="ECO:0000313" key="9">
    <source>
        <dbReference type="EMBL" id="KAL3318387.1"/>
    </source>
</evidence>
<feature type="domain" description="Tetrahydrofolate dehydrogenase/cyclohydrolase catalytic" evidence="7">
    <location>
        <begin position="3"/>
        <end position="68"/>
    </location>
</feature>
<evidence type="ECO:0000259" key="8">
    <source>
        <dbReference type="Pfam" id="PF02882"/>
    </source>
</evidence>
<dbReference type="PRINTS" id="PR00085">
    <property type="entry name" value="THFDHDRGNASE"/>
</dbReference>
<dbReference type="EMBL" id="JBJKFK010000250">
    <property type="protein sequence ID" value="KAL3318387.1"/>
    <property type="molecule type" value="Genomic_DNA"/>
</dbReference>
<keyword evidence="4" id="KW-0521">NADP</keyword>
<dbReference type="InterPro" id="IPR020630">
    <property type="entry name" value="THF_DH/CycHdrlase_cat_dom"/>
</dbReference>
<dbReference type="CDD" id="cd01080">
    <property type="entry name" value="NAD_bind_m-THF_DH_Cyclohyd"/>
    <property type="match status" value="1"/>
</dbReference>
<proteinExistence type="predicted"/>
<evidence type="ECO:0000313" key="10">
    <source>
        <dbReference type="Proteomes" id="UP001626550"/>
    </source>
</evidence>
<gene>
    <name evidence="9" type="primary">MTHFD1</name>
    <name evidence="9" type="ORF">Ciccas_002956</name>
</gene>
<keyword evidence="5" id="KW-0560">Oxidoreductase</keyword>
<reference evidence="9 10" key="1">
    <citation type="submission" date="2024-11" db="EMBL/GenBank/DDBJ databases">
        <title>Adaptive evolution of stress response genes in parasites aligns with host niche diversity.</title>
        <authorList>
            <person name="Hahn C."/>
            <person name="Resl P."/>
        </authorList>
    </citation>
    <scope>NUCLEOTIDE SEQUENCE [LARGE SCALE GENOMIC DNA]</scope>
    <source>
        <strain evidence="9">EGGRZ-B1_66</strain>
        <tissue evidence="9">Body</tissue>
    </source>
</reference>
<sequence length="257" mass="27498">MWAEKAGISLDVHHFPPNSNPQTIYDTLKSLNADSANHGIIVQLPVECDTPIPVQEILNLVDPSKDVDGLSDASMSKLIHGVDSDVDPTDYSQISYFLPCAPLACFELAKETNLQLKGSKCLVIGYGRLIGLPLSNLLLHFGKATVTICHEHSQDLAKEVAEADFLFSGTGSPNLIRGQWLKSGSVVIDAGIGRVPDPTDPAHSVITVGDVAFEEASKKASFITPVPGGVGPLTIAMLMRNTLVSALRQNKLSSKFL</sequence>
<dbReference type="GO" id="GO:0016491">
    <property type="term" value="F:oxidoreductase activity"/>
    <property type="evidence" value="ECO:0007669"/>
    <property type="project" value="UniProtKB-KW"/>
</dbReference>
<dbReference type="Proteomes" id="UP001626550">
    <property type="component" value="Unassembled WGS sequence"/>
</dbReference>
<evidence type="ECO:0000256" key="1">
    <source>
        <dbReference type="ARBA" id="ARBA00004777"/>
    </source>
</evidence>
<protein>
    <submittedName>
        <fullName evidence="9">C-1-tetrahydrofolate synthase, cytoplasmic</fullName>
    </submittedName>
</protein>
<name>A0ABD2QGE3_9PLAT</name>
<dbReference type="SUPFAM" id="SSF51735">
    <property type="entry name" value="NAD(P)-binding Rossmann-fold domains"/>
    <property type="match status" value="1"/>
</dbReference>
<dbReference type="SUPFAM" id="SSF53223">
    <property type="entry name" value="Aminoacid dehydrogenase-like, N-terminal domain"/>
    <property type="match status" value="1"/>
</dbReference>
<feature type="domain" description="Tetrahydrofolate dehydrogenase/cyclohydrolase NAD(P)-binding" evidence="8">
    <location>
        <begin position="99"/>
        <end position="249"/>
    </location>
</feature>
<dbReference type="PANTHER" id="PTHR48099">
    <property type="entry name" value="C-1-TETRAHYDROFOLATE SYNTHASE, CYTOPLASMIC-RELATED"/>
    <property type="match status" value="1"/>
</dbReference>
<comment type="caution">
    <text evidence="9">The sequence shown here is derived from an EMBL/GenBank/DDBJ whole genome shotgun (WGS) entry which is preliminary data.</text>
</comment>
<evidence type="ECO:0000259" key="7">
    <source>
        <dbReference type="Pfam" id="PF00763"/>
    </source>
</evidence>
<accession>A0ABD2QGE3</accession>
<dbReference type="Pfam" id="PF02882">
    <property type="entry name" value="THF_DHG_CYH_C"/>
    <property type="match status" value="1"/>
</dbReference>